<comment type="function">
    <text evidence="3">Plays a role in the assembly/stability of the mitochondrial membrane ATP synthase (F(1)F(0) ATP synthase or Complex V).</text>
</comment>
<reference evidence="5" key="2">
    <citation type="submission" date="2025-08" db="UniProtKB">
        <authorList>
            <consortium name="Ensembl"/>
        </authorList>
    </citation>
    <scope>IDENTIFICATION</scope>
</reference>
<accession>A0A672TT13</accession>
<dbReference type="GeneTree" id="ENSGT00390000012258"/>
<proteinExistence type="inferred from homology"/>
<reference evidence="5" key="3">
    <citation type="submission" date="2025-09" db="UniProtKB">
        <authorList>
            <consortium name="Ensembl"/>
        </authorList>
    </citation>
    <scope>IDENTIFICATION</scope>
</reference>
<feature type="compositionally biased region" description="Basic and acidic residues" evidence="4">
    <location>
        <begin position="69"/>
        <end position="82"/>
    </location>
</feature>
<dbReference type="PANTHER" id="PTHR31716:SF1">
    <property type="entry name" value="PROTEIN FMC1 HOMOLOG"/>
    <property type="match status" value="1"/>
</dbReference>
<dbReference type="InParanoid" id="A0A672TT13"/>
<dbReference type="InterPro" id="IPR037667">
    <property type="entry name" value="FMC1_homologue"/>
</dbReference>
<feature type="compositionally biased region" description="Basic and acidic residues" evidence="4">
    <location>
        <begin position="1"/>
        <end position="11"/>
    </location>
</feature>
<evidence type="ECO:0000313" key="5">
    <source>
        <dbReference type="Ensembl" id="ENSSHBP00005005009.1"/>
    </source>
</evidence>
<protein>
    <recommendedName>
        <fullName evidence="2">Protein FMC1 homolog</fullName>
    </recommendedName>
</protein>
<dbReference type="AlphaFoldDB" id="A0A672TT13"/>
<name>A0A672TT13_STRHB</name>
<gene>
    <name evidence="5" type="primary">FMC1</name>
</gene>
<comment type="similarity">
    <text evidence="1">Belongs to the FMC1 family.</text>
</comment>
<feature type="compositionally biased region" description="Pro residues" evidence="4">
    <location>
        <begin position="49"/>
        <end position="65"/>
    </location>
</feature>
<feature type="compositionally biased region" description="Basic and acidic residues" evidence="4">
    <location>
        <begin position="100"/>
        <end position="119"/>
    </location>
</feature>
<dbReference type="CDD" id="cd20271">
    <property type="entry name" value="Complex1_LYR_FMC1"/>
    <property type="match status" value="1"/>
</dbReference>
<reference evidence="5 6" key="1">
    <citation type="submission" date="2019-11" db="EMBL/GenBank/DDBJ databases">
        <title>Strigops habroptila (kakapo) genome, bStrHab1, primary haplotype, v2.</title>
        <authorList>
            <person name="Jarvis E.D."/>
            <person name="Howard J."/>
            <person name="Rhie A."/>
            <person name="Phillippy A."/>
            <person name="Korlach J."/>
            <person name="Digby A."/>
            <person name="Iorns D."/>
            <person name="Eason D."/>
            <person name="Robertson B."/>
            <person name="Raemaekers T."/>
            <person name="Howe K."/>
            <person name="Lewin H."/>
            <person name="Damas J."/>
            <person name="Hastie A."/>
            <person name="Tracey A."/>
            <person name="Chow W."/>
            <person name="Fedrigo O."/>
        </authorList>
    </citation>
    <scope>NUCLEOTIDE SEQUENCE [LARGE SCALE GENOMIC DNA]</scope>
</reference>
<evidence type="ECO:0000256" key="1">
    <source>
        <dbReference type="ARBA" id="ARBA00009058"/>
    </source>
</evidence>
<sequence length="257" mass="27847">APHLGSKELYGRCKTGTPRGHTWAARGREGPRPHSPPRSGTGLSARPTDPAPGPTSGPKASPPNQRPGATERERAHGPRLDTRPSAPDLRRAPGAGGGDRPTRRSTDGPGRTREREGRARAPSSTFLIGRRSEAAAFDWPSGGEVRKMAALGSPLRTLRGLLRELRNASGRAGRPYRDTPAYQHIVAAFRANRVTSEKLCRAQQELHFQAATYLCLLRSVREHEALHQEYHGRGERSPEEVAGLVGFRLPQQPGGKG</sequence>
<dbReference type="Proteomes" id="UP000472266">
    <property type="component" value="Chromosome 4"/>
</dbReference>
<organism evidence="5 6">
    <name type="scientific">Strigops habroptila</name>
    <name type="common">Kakapo</name>
    <dbReference type="NCBI Taxonomy" id="2489341"/>
    <lineage>
        <taxon>Eukaryota</taxon>
        <taxon>Metazoa</taxon>
        <taxon>Chordata</taxon>
        <taxon>Craniata</taxon>
        <taxon>Vertebrata</taxon>
        <taxon>Euteleostomi</taxon>
        <taxon>Archelosauria</taxon>
        <taxon>Archosauria</taxon>
        <taxon>Dinosauria</taxon>
        <taxon>Saurischia</taxon>
        <taxon>Theropoda</taxon>
        <taxon>Coelurosauria</taxon>
        <taxon>Aves</taxon>
        <taxon>Neognathae</taxon>
        <taxon>Neoaves</taxon>
        <taxon>Telluraves</taxon>
        <taxon>Australaves</taxon>
        <taxon>Psittaciformes</taxon>
        <taxon>Psittacidae</taxon>
        <taxon>Strigops</taxon>
    </lineage>
</organism>
<evidence type="ECO:0000256" key="4">
    <source>
        <dbReference type="SAM" id="MobiDB-lite"/>
    </source>
</evidence>
<dbReference type="Ensembl" id="ENSSHBT00005006072.1">
    <property type="protein sequence ID" value="ENSSHBP00005005009.1"/>
    <property type="gene ID" value="ENSSHBG00005004409.1"/>
</dbReference>
<dbReference type="GO" id="GO:0005739">
    <property type="term" value="C:mitochondrion"/>
    <property type="evidence" value="ECO:0007669"/>
    <property type="project" value="TreeGrafter"/>
</dbReference>
<dbReference type="PANTHER" id="PTHR31716">
    <property type="entry name" value="PROTEIN FMC1 HOMOLOG"/>
    <property type="match status" value="1"/>
</dbReference>
<keyword evidence="6" id="KW-1185">Reference proteome</keyword>
<evidence type="ECO:0000256" key="3">
    <source>
        <dbReference type="ARBA" id="ARBA00045742"/>
    </source>
</evidence>
<feature type="region of interest" description="Disordered" evidence="4">
    <location>
        <begin position="1"/>
        <end position="126"/>
    </location>
</feature>
<evidence type="ECO:0000256" key="2">
    <source>
        <dbReference type="ARBA" id="ARBA00013846"/>
    </source>
</evidence>
<evidence type="ECO:0000313" key="6">
    <source>
        <dbReference type="Proteomes" id="UP000472266"/>
    </source>
</evidence>